<protein>
    <submittedName>
        <fullName evidence="3">Uncharacterized protein</fullName>
    </submittedName>
</protein>
<feature type="transmembrane region" description="Helical" evidence="2">
    <location>
        <begin position="152"/>
        <end position="171"/>
    </location>
</feature>
<dbReference type="RefSeq" id="WP_286214768.1">
    <property type="nucleotide sequence ID" value="NZ_AP027452.1"/>
</dbReference>
<evidence type="ECO:0000313" key="4">
    <source>
        <dbReference type="Proteomes" id="UP001241092"/>
    </source>
</evidence>
<feature type="compositionally biased region" description="Pro residues" evidence="1">
    <location>
        <begin position="33"/>
        <end position="46"/>
    </location>
</feature>
<gene>
    <name evidence="3" type="ORF">hbim_02123</name>
</gene>
<keyword evidence="2" id="KW-0812">Transmembrane</keyword>
<evidence type="ECO:0000256" key="1">
    <source>
        <dbReference type="SAM" id="MobiDB-lite"/>
    </source>
</evidence>
<feature type="compositionally biased region" description="Low complexity" evidence="1">
    <location>
        <begin position="7"/>
        <end position="24"/>
    </location>
</feature>
<dbReference type="EMBL" id="AP027452">
    <property type="protein sequence ID" value="BDY28192.1"/>
    <property type="molecule type" value="Genomic_DNA"/>
</dbReference>
<feature type="region of interest" description="Disordered" evidence="1">
    <location>
        <begin position="1"/>
        <end position="51"/>
    </location>
</feature>
<keyword evidence="2" id="KW-0472">Membrane</keyword>
<name>A0AAI8TTC3_MYCME</name>
<reference evidence="3" key="1">
    <citation type="submission" date="2023-03" db="EMBL/GenBank/DDBJ databases">
        <title>Draft genome sequence of a Mycolicibacterium mageritense strain H4_3_1 isolated from a hybrid biological-inorganic system reactor.</title>
        <authorList>
            <person name="Feng X."/>
            <person name="Kazama D."/>
            <person name="Sato K."/>
            <person name="Kobayashi H."/>
        </authorList>
    </citation>
    <scope>NUCLEOTIDE SEQUENCE</scope>
    <source>
        <strain evidence="3">H4_3_1</strain>
    </source>
</reference>
<feature type="transmembrane region" description="Helical" evidence="2">
    <location>
        <begin position="87"/>
        <end position="111"/>
    </location>
</feature>
<organism evidence="3 4">
    <name type="scientific">Mycolicibacterium mageritense</name>
    <name type="common">Mycobacterium mageritense</name>
    <dbReference type="NCBI Taxonomy" id="53462"/>
    <lineage>
        <taxon>Bacteria</taxon>
        <taxon>Bacillati</taxon>
        <taxon>Actinomycetota</taxon>
        <taxon>Actinomycetes</taxon>
        <taxon>Mycobacteriales</taxon>
        <taxon>Mycobacteriaceae</taxon>
        <taxon>Mycolicibacterium</taxon>
    </lineage>
</organism>
<feature type="transmembrane region" description="Helical" evidence="2">
    <location>
        <begin position="118"/>
        <end position="140"/>
    </location>
</feature>
<accession>A0AAI8TTC3</accession>
<dbReference type="InterPro" id="IPR036259">
    <property type="entry name" value="MFS_trans_sf"/>
</dbReference>
<keyword evidence="2" id="KW-1133">Transmembrane helix</keyword>
<dbReference type="SUPFAM" id="SSF103473">
    <property type="entry name" value="MFS general substrate transporter"/>
    <property type="match status" value="1"/>
</dbReference>
<proteinExistence type="predicted"/>
<feature type="transmembrane region" description="Helical" evidence="2">
    <location>
        <begin position="55"/>
        <end position="75"/>
    </location>
</feature>
<evidence type="ECO:0000313" key="3">
    <source>
        <dbReference type="EMBL" id="BDY28192.1"/>
    </source>
</evidence>
<dbReference type="Proteomes" id="UP001241092">
    <property type="component" value="Chromosome"/>
</dbReference>
<dbReference type="AlphaFoldDB" id="A0AAI8TTC3"/>
<sequence>MNHPYSQGFGAQPGFPQQPAGHPPVLTSQLGHPVPPPTQPATPEPPSDGATAKTAATLSALWGVVVLGFMLFGMIDTLLNRRYDLDFGFVIFVLVFCAYGLLLLGGAIMLFKRKRAGRWLVMIGSVLAIAIATVGVAATYTDATRDGHPIPFVAWILVLMSTLATVVLTALPATGRWIRSKPSPIAPQENPPQFGYPPHYPGYPPHYGA</sequence>
<evidence type="ECO:0000256" key="2">
    <source>
        <dbReference type="SAM" id="Phobius"/>
    </source>
</evidence>